<accession>A0A3D9VKH0</accession>
<dbReference type="EMBL" id="QTUC01000001">
    <property type="protein sequence ID" value="REF37861.1"/>
    <property type="molecule type" value="Genomic_DNA"/>
</dbReference>
<dbReference type="InterPro" id="IPR012349">
    <property type="entry name" value="Split_barrel_FMN-bd"/>
</dbReference>
<organism evidence="1 2">
    <name type="scientific">Thermasporomyces composti</name>
    <dbReference type="NCBI Taxonomy" id="696763"/>
    <lineage>
        <taxon>Bacteria</taxon>
        <taxon>Bacillati</taxon>
        <taxon>Actinomycetota</taxon>
        <taxon>Actinomycetes</taxon>
        <taxon>Propionibacteriales</taxon>
        <taxon>Nocardioidaceae</taxon>
        <taxon>Thermasporomyces</taxon>
    </lineage>
</organism>
<dbReference type="RefSeq" id="WP_115851250.1">
    <property type="nucleotide sequence ID" value="NZ_QTUC01000001.1"/>
</dbReference>
<dbReference type="SUPFAM" id="SSF50475">
    <property type="entry name" value="FMN-binding split barrel"/>
    <property type="match status" value="1"/>
</dbReference>
<name>A0A3D9VKH0_THECX</name>
<keyword evidence="2" id="KW-1185">Reference proteome</keyword>
<protein>
    <submittedName>
        <fullName evidence="1">Deazaflavin-dependent oxidoreductase (Nitroreductase family)</fullName>
    </submittedName>
</protein>
<dbReference type="AlphaFoldDB" id="A0A3D9VKH0"/>
<dbReference type="Proteomes" id="UP000256485">
    <property type="component" value="Unassembled WGS sequence"/>
</dbReference>
<proteinExistence type="predicted"/>
<dbReference type="InterPro" id="IPR004378">
    <property type="entry name" value="F420H2_quin_Rdtase"/>
</dbReference>
<dbReference type="GO" id="GO:0016491">
    <property type="term" value="F:oxidoreductase activity"/>
    <property type="evidence" value="ECO:0007669"/>
    <property type="project" value="InterPro"/>
</dbReference>
<reference evidence="1 2" key="1">
    <citation type="submission" date="2018-08" db="EMBL/GenBank/DDBJ databases">
        <title>Sequencing the genomes of 1000 actinobacteria strains.</title>
        <authorList>
            <person name="Klenk H.-P."/>
        </authorList>
    </citation>
    <scope>NUCLEOTIDE SEQUENCE [LARGE SCALE GENOMIC DNA]</scope>
    <source>
        <strain evidence="1 2">DSM 22891</strain>
    </source>
</reference>
<gene>
    <name evidence="1" type="ORF">DFJ64_3322</name>
</gene>
<dbReference type="OrthoDB" id="3378501at2"/>
<sequence length="118" mass="13648">MTVRSFKEALRTTDEIDLTVTGRRTGRQITLPVWFDQEDDKLYLVPVKGTESHWYKNVRKTPTVRLRADDATLTTRATPLTDQGRIQAVVQRFRDKYGDDQVRSYYSKLDAAVEIPLS</sequence>
<evidence type="ECO:0000313" key="1">
    <source>
        <dbReference type="EMBL" id="REF37861.1"/>
    </source>
</evidence>
<dbReference type="Gene3D" id="2.30.110.10">
    <property type="entry name" value="Electron Transport, Fmn-binding Protein, Chain A"/>
    <property type="match status" value="1"/>
</dbReference>
<comment type="caution">
    <text evidence="1">The sequence shown here is derived from an EMBL/GenBank/DDBJ whole genome shotgun (WGS) entry which is preliminary data.</text>
</comment>
<evidence type="ECO:0000313" key="2">
    <source>
        <dbReference type="Proteomes" id="UP000256485"/>
    </source>
</evidence>
<dbReference type="Pfam" id="PF04075">
    <property type="entry name" value="F420H2_quin_red"/>
    <property type="match status" value="1"/>
</dbReference>